<evidence type="ECO:0000313" key="3">
    <source>
        <dbReference type="EMBL" id="PZO78363.1"/>
    </source>
</evidence>
<comment type="caution">
    <text evidence="3">The sequence shown here is derived from an EMBL/GenBank/DDBJ whole genome shotgun (WGS) entry which is preliminary data.</text>
</comment>
<dbReference type="Proteomes" id="UP000248614">
    <property type="component" value="Unassembled WGS sequence"/>
</dbReference>
<keyword evidence="2" id="KW-0732">Signal</keyword>
<name>A0A2W4Z7Q9_9SPHN</name>
<accession>A0A2W4Z7Q9</accession>
<sequence length="775" mass="84112">MIAAALLATAAPVVMPLGAACVVGTDPAAQVLRERLAERGASCPPPSSRRKPGSMEGGTSDTTDSGLRRNDGVAGVAIRFTPARMAPEAFAITTSRRAITIRAATTRARLYAAGWLLRHLDDLTLTAPTHVGEAPAMPIRGTQIGYRAKNNSYDAWTVAMLTRRIEDFALLGGNRIQFVAPVSDDAATSPLSPLPATETLIAVARATHRLGLDVALFYPLLRDYAQPGSADAEVADVATLVTKLPALDALYIPGGDPGHTAPDRLFPLARRIAGTLRKRFASAEVLLSTQGFGAAGLDAFHAQLAGKPRWLSAIFVGPQTRDGIAAHRRRIAGRYPIETYPDTAHTMHAQFPIPDWHPAFALTQGREPVNPRPAATTRIFDHLAPGTRGFVTYSEGVNDDWNVTQWFRLGWNPATPAGEVAREYARMFVGDMAFAAVPLALETNWRGDPSNNAGIDATLRLVDAVRPARWADWRIDLYRYRATYDALVRHRLIAARAAQGEALWTLRQAPATGAGPAAVAARFAYARPEPAIVAPLRADLTIIADRLWRRARMQLSVPRHGASHWERGANLDRADIQLNDRTVVEAAIAQALTRPDAAARLYAIGDPWRTRDMALYDDLGDSAAEPHLVRGPGFDADPQSMESAIDGVADHIPDQGWRMADLSYAEGLYETPVRLAYTGLERNRRYRLIARWAGEAYALPMRLTGDGVELHPFRARDGDRETVETAIPQNLTADGALTLEWHRPPGVGGGGRGHQVAQTWLIPEPFVPTASGAER</sequence>
<proteinExistence type="predicted"/>
<feature type="signal peptide" evidence="2">
    <location>
        <begin position="1"/>
        <end position="19"/>
    </location>
</feature>
<feature type="chain" id="PRO_5016104574" description="Beta-hexosaminidase bacterial type N-terminal domain-containing protein" evidence="2">
    <location>
        <begin position="20"/>
        <end position="775"/>
    </location>
</feature>
<reference evidence="3 4" key="1">
    <citation type="submission" date="2017-08" db="EMBL/GenBank/DDBJ databases">
        <title>Infants hospitalized years apart are colonized by the same room-sourced microbial strains.</title>
        <authorList>
            <person name="Brooks B."/>
            <person name="Olm M.R."/>
            <person name="Firek B.A."/>
            <person name="Baker R."/>
            <person name="Thomas B.C."/>
            <person name="Morowitz M.J."/>
            <person name="Banfield J.F."/>
        </authorList>
    </citation>
    <scope>NUCLEOTIDE SEQUENCE [LARGE SCALE GENOMIC DNA]</scope>
    <source>
        <strain evidence="3">S2_018_000_R3_110</strain>
    </source>
</reference>
<dbReference type="AlphaFoldDB" id="A0A2W4Z7Q9"/>
<gene>
    <name evidence="3" type="ORF">DI632_06830</name>
</gene>
<feature type="region of interest" description="Disordered" evidence="1">
    <location>
        <begin position="37"/>
        <end position="69"/>
    </location>
</feature>
<organism evidence="3 4">
    <name type="scientific">Sphingomonas hengshuiensis</name>
    <dbReference type="NCBI Taxonomy" id="1609977"/>
    <lineage>
        <taxon>Bacteria</taxon>
        <taxon>Pseudomonadati</taxon>
        <taxon>Pseudomonadota</taxon>
        <taxon>Alphaproteobacteria</taxon>
        <taxon>Sphingomonadales</taxon>
        <taxon>Sphingomonadaceae</taxon>
        <taxon>Sphingomonas</taxon>
    </lineage>
</organism>
<protein>
    <recommendedName>
        <fullName evidence="5">Beta-hexosaminidase bacterial type N-terminal domain-containing protein</fullName>
    </recommendedName>
</protein>
<evidence type="ECO:0000256" key="2">
    <source>
        <dbReference type="SAM" id="SignalP"/>
    </source>
</evidence>
<evidence type="ECO:0000256" key="1">
    <source>
        <dbReference type="SAM" id="MobiDB-lite"/>
    </source>
</evidence>
<evidence type="ECO:0000313" key="4">
    <source>
        <dbReference type="Proteomes" id="UP000248614"/>
    </source>
</evidence>
<dbReference type="EMBL" id="QFNF01000012">
    <property type="protein sequence ID" value="PZO78363.1"/>
    <property type="molecule type" value="Genomic_DNA"/>
</dbReference>
<evidence type="ECO:0008006" key="5">
    <source>
        <dbReference type="Google" id="ProtNLM"/>
    </source>
</evidence>